<protein>
    <submittedName>
        <fullName evidence="2">Uncharacterized protein</fullName>
    </submittedName>
</protein>
<proteinExistence type="predicted"/>
<name>A0AAJ8BLQ9_ASPNG</name>
<dbReference type="GeneID" id="84590361"/>
<organism evidence="2">
    <name type="scientific">Aspergillus niger</name>
    <dbReference type="NCBI Taxonomy" id="5061"/>
    <lineage>
        <taxon>Eukaryota</taxon>
        <taxon>Fungi</taxon>
        <taxon>Dikarya</taxon>
        <taxon>Ascomycota</taxon>
        <taxon>Pezizomycotina</taxon>
        <taxon>Eurotiomycetes</taxon>
        <taxon>Eurotiomycetidae</taxon>
        <taxon>Eurotiales</taxon>
        <taxon>Aspergillaceae</taxon>
        <taxon>Aspergillus</taxon>
        <taxon>Aspergillus subgen. Circumdati</taxon>
    </lineage>
</organism>
<keyword evidence="1" id="KW-1133">Transmembrane helix</keyword>
<dbReference type="AlphaFoldDB" id="A0AAJ8BLQ9"/>
<gene>
    <name evidence="2" type="ORF">An02g06270</name>
</gene>
<reference evidence="2" key="1">
    <citation type="submission" date="2025-02" db="EMBL/GenBank/DDBJ databases">
        <authorList>
            <consortium name="NCBI Genome Project"/>
        </authorList>
    </citation>
    <scope>NUCLEOTIDE SEQUENCE</scope>
</reference>
<accession>A0AAJ8BLQ9</accession>
<dbReference type="VEuPathDB" id="FungiDB:An02g06270"/>
<dbReference type="KEGG" id="ang:An02g06270"/>
<dbReference type="RefSeq" id="XP_059599997.1">
    <property type="nucleotide sequence ID" value="XM_059746356.1"/>
</dbReference>
<reference evidence="2" key="2">
    <citation type="submission" date="2025-08" db="UniProtKB">
        <authorList>
            <consortium name="RefSeq"/>
        </authorList>
    </citation>
    <scope>IDENTIFICATION</scope>
</reference>
<keyword evidence="1" id="KW-0812">Transmembrane</keyword>
<feature type="transmembrane region" description="Helical" evidence="1">
    <location>
        <begin position="25"/>
        <end position="45"/>
    </location>
</feature>
<evidence type="ECO:0000256" key="1">
    <source>
        <dbReference type="SAM" id="Phobius"/>
    </source>
</evidence>
<sequence length="284" mass="30023">MLTYIPGTYCKLPYRPSASQTDRTAFFSFSILNVEGVPVLLLIIIPSIAGAKLHGGCSSLRKAPSARVPEGLNQGKLEVLSKPVSSSALPHSACSSCPLPLCLSVSLSLAVTGSCWACSSPSHPAAPFSPFLRFRSVPALLPSLVDPDIPLANISVPSSPCIVQSSRFSFSEPVLSRASSRTTVFARRGRLPYLCLPACLHRHHSKPPFLVVASSSSFSASLTGRLNAIGTDWSAYGLISLGVAFVVYGGAGLPNARLSDSILSSLLRLEEMYTSLGLFLCVDI</sequence>
<evidence type="ECO:0000313" key="2">
    <source>
        <dbReference type="RefSeq" id="XP_059599997.1"/>
    </source>
</evidence>
<keyword evidence="1" id="KW-0472">Membrane</keyword>